<proteinExistence type="predicted"/>
<dbReference type="Proteomes" id="UP000216057">
    <property type="component" value="Unassembled WGS sequence"/>
</dbReference>
<dbReference type="EMBL" id="MWWZ01000004">
    <property type="protein sequence ID" value="OZG69428.1"/>
    <property type="molecule type" value="Genomic_DNA"/>
</dbReference>
<dbReference type="AlphaFoldDB" id="A0A261GDC4"/>
<reference evidence="1 2" key="1">
    <citation type="journal article" date="2017" name="BMC Genomics">
        <title>Comparative genomic and phylogenomic analyses of the Bifidobacteriaceae family.</title>
        <authorList>
            <person name="Lugli G.A."/>
            <person name="Milani C."/>
            <person name="Turroni F."/>
            <person name="Duranti S."/>
            <person name="Mancabelli L."/>
            <person name="Mangifesta M."/>
            <person name="Ferrario C."/>
            <person name="Modesto M."/>
            <person name="Mattarelli P."/>
            <person name="Jiri K."/>
            <person name="van Sinderen D."/>
            <person name="Ventura M."/>
        </authorList>
    </citation>
    <scope>NUCLEOTIDE SEQUENCE [LARGE SCALE GENOMIC DNA]</scope>
    <source>
        <strain evidence="1 2">DSM 100216</strain>
    </source>
</reference>
<protein>
    <submittedName>
        <fullName evidence="1">Uncharacterized protein</fullName>
    </submittedName>
</protein>
<evidence type="ECO:0000313" key="2">
    <source>
        <dbReference type="Proteomes" id="UP000216057"/>
    </source>
</evidence>
<accession>A0A261GDC4</accession>
<gene>
    <name evidence="1" type="ORF">BEUL_0834</name>
</gene>
<comment type="caution">
    <text evidence="1">The sequence shown here is derived from an EMBL/GenBank/DDBJ whole genome shotgun (WGS) entry which is preliminary data.</text>
</comment>
<organism evidence="1 2">
    <name type="scientific">Bifidobacterium eulemuris</name>
    <dbReference type="NCBI Taxonomy" id="1765219"/>
    <lineage>
        <taxon>Bacteria</taxon>
        <taxon>Bacillati</taxon>
        <taxon>Actinomycetota</taxon>
        <taxon>Actinomycetes</taxon>
        <taxon>Bifidobacteriales</taxon>
        <taxon>Bifidobacteriaceae</taxon>
        <taxon>Bifidobacterium</taxon>
    </lineage>
</organism>
<name>A0A261GDC4_9BIFI</name>
<evidence type="ECO:0000313" key="1">
    <source>
        <dbReference type="EMBL" id="OZG69428.1"/>
    </source>
</evidence>
<sequence>MRFIWGNEILAPRYAPLRLTKDATLLSATKDTALEGGFQWRLLSVPNHIQEKNNKMISPAKPTKINMAPPNLVEIINSWEGSA</sequence>